<dbReference type="EMBL" id="LACI01001191">
    <property type="protein sequence ID" value="KJU85019.1"/>
    <property type="molecule type" value="Genomic_DNA"/>
</dbReference>
<keyword evidence="5" id="KW-1185">Reference proteome</keyword>
<organism evidence="4 5">
    <name type="scientific">Candidatus Magnetobacterium bavaricum</name>
    <dbReference type="NCBI Taxonomy" id="29290"/>
    <lineage>
        <taxon>Bacteria</taxon>
        <taxon>Pseudomonadati</taxon>
        <taxon>Nitrospirota</taxon>
        <taxon>Thermodesulfovibrionia</taxon>
        <taxon>Thermodesulfovibrionales</taxon>
        <taxon>Candidatus Magnetobacteriaceae</taxon>
        <taxon>Candidatus Magnetobacterium</taxon>
    </lineage>
</organism>
<dbReference type="CDD" id="cd00293">
    <property type="entry name" value="USP-like"/>
    <property type="match status" value="1"/>
</dbReference>
<dbReference type="Pfam" id="PF00582">
    <property type="entry name" value="Usp"/>
    <property type="match status" value="1"/>
</dbReference>
<comment type="similarity">
    <text evidence="1">Belongs to the universal stress protein A family.</text>
</comment>
<evidence type="ECO:0000256" key="1">
    <source>
        <dbReference type="ARBA" id="ARBA00008791"/>
    </source>
</evidence>
<protein>
    <submittedName>
        <fullName evidence="4">UspA domain protein</fullName>
    </submittedName>
</protein>
<dbReference type="PANTHER" id="PTHR46268:SF6">
    <property type="entry name" value="UNIVERSAL STRESS PROTEIN UP12"/>
    <property type="match status" value="1"/>
</dbReference>
<evidence type="ECO:0000313" key="4">
    <source>
        <dbReference type="EMBL" id="KJU85019.1"/>
    </source>
</evidence>
<feature type="domain" description="UspA" evidence="3">
    <location>
        <begin position="86"/>
        <end position="225"/>
    </location>
</feature>
<dbReference type="Gene3D" id="3.40.50.12370">
    <property type="match status" value="1"/>
</dbReference>
<dbReference type="AlphaFoldDB" id="A0A0F3GSV5"/>
<gene>
    <name evidence="4" type="ORF">MBAV_002785</name>
</gene>
<name>A0A0F3GSV5_9BACT</name>
<dbReference type="InterPro" id="IPR006016">
    <property type="entry name" value="UspA"/>
</dbReference>
<evidence type="ECO:0000313" key="5">
    <source>
        <dbReference type="Proteomes" id="UP000033423"/>
    </source>
</evidence>
<dbReference type="Proteomes" id="UP000033423">
    <property type="component" value="Unassembled WGS sequence"/>
</dbReference>
<dbReference type="PANTHER" id="PTHR46268">
    <property type="entry name" value="STRESS RESPONSE PROTEIN NHAX"/>
    <property type="match status" value="1"/>
</dbReference>
<dbReference type="SUPFAM" id="SSF52402">
    <property type="entry name" value="Adenine nucleotide alpha hydrolases-like"/>
    <property type="match status" value="1"/>
</dbReference>
<evidence type="ECO:0000259" key="3">
    <source>
        <dbReference type="Pfam" id="PF00582"/>
    </source>
</evidence>
<reference evidence="4 5" key="1">
    <citation type="submission" date="2015-02" db="EMBL/GenBank/DDBJ databases">
        <title>Single-cell genomics of uncultivated deep-branching MTB reveals a conserved set of magnetosome genes.</title>
        <authorList>
            <person name="Kolinko S."/>
            <person name="Richter M."/>
            <person name="Glockner F.O."/>
            <person name="Brachmann A."/>
            <person name="Schuler D."/>
        </authorList>
    </citation>
    <scope>NUCLEOTIDE SEQUENCE [LARGE SCALE GENOMIC DNA]</scope>
    <source>
        <strain evidence="4">TM-1</strain>
    </source>
</reference>
<evidence type="ECO:0000256" key="2">
    <source>
        <dbReference type="SAM" id="MobiDB-lite"/>
    </source>
</evidence>
<proteinExistence type="inferred from homology"/>
<comment type="caution">
    <text evidence="4">The sequence shown here is derived from an EMBL/GenBank/DDBJ whole genome shotgun (WGS) entry which is preliminary data.</text>
</comment>
<sequence length="382" mass="42895">MILLYMFMLPCLTITLRKEGRRLQDTPGLPQTHPAREHSPPTEPGGLTPLLILLPPLKNLCTRYDVILCLCSLNLCYNIFSVCCFMKILVPVDGSEDAYNALRSACRLSMRMGYSVVAFHVDRSELYTPEFSRWHTVKRRIETEFDMLARDVIKRSYGIGGEFGVAMEVVLSHGEPADEIITYACENGVIKLITMRHGGLNGAADKRIDDETKAVILQQSKPVLVSSAPVEISSILVVIESVYDTGGSHVSVVRYTGVLARSLRARVGLICMLPDLTAIAVNYGHIGEVPYIKNRKSFRRFEEIYRQRTQAVISEARQFIADIDDSIPVEAMQTDEQDELITEVHNYDLIAICPKQKDIHTTLTDTSKTLLNNRSLNTLFVQ</sequence>
<accession>A0A0F3GSV5</accession>
<feature type="region of interest" description="Disordered" evidence="2">
    <location>
        <begin position="23"/>
        <end position="44"/>
    </location>
</feature>